<feature type="region of interest" description="Disordered" evidence="1">
    <location>
        <begin position="1"/>
        <end position="50"/>
    </location>
</feature>
<gene>
    <name evidence="2" type="ORF">B0A55_07450</name>
</gene>
<evidence type="ECO:0000313" key="2">
    <source>
        <dbReference type="EMBL" id="TKA69327.1"/>
    </source>
</evidence>
<evidence type="ECO:0000256" key="1">
    <source>
        <dbReference type="SAM" id="MobiDB-lite"/>
    </source>
</evidence>
<protein>
    <submittedName>
        <fullName evidence="2">Uncharacterized protein</fullName>
    </submittedName>
</protein>
<keyword evidence="3" id="KW-1185">Reference proteome</keyword>
<dbReference type="Proteomes" id="UP000309340">
    <property type="component" value="Unassembled WGS sequence"/>
</dbReference>
<proteinExistence type="predicted"/>
<sequence>MQRPRKPAPAKPLTNGYHKGDGTQANMGSSGSGGTSRGGSGGGSGTAAPSRPTPWFCCNMNCQEQVTWNNTAAKKRSGNSTGICVRAMWLMPLYEHDDDDEGTTTTMGLLEDGAESPA</sequence>
<name>A0A4U0X158_9PEZI</name>
<evidence type="ECO:0000313" key="3">
    <source>
        <dbReference type="Proteomes" id="UP000309340"/>
    </source>
</evidence>
<feature type="region of interest" description="Disordered" evidence="1">
    <location>
        <begin position="98"/>
        <end position="118"/>
    </location>
</feature>
<dbReference type="OrthoDB" id="3861680at2759"/>
<organism evidence="2 3">
    <name type="scientific">Friedmanniomyces simplex</name>
    <dbReference type="NCBI Taxonomy" id="329884"/>
    <lineage>
        <taxon>Eukaryota</taxon>
        <taxon>Fungi</taxon>
        <taxon>Dikarya</taxon>
        <taxon>Ascomycota</taxon>
        <taxon>Pezizomycotina</taxon>
        <taxon>Dothideomycetes</taxon>
        <taxon>Dothideomycetidae</taxon>
        <taxon>Mycosphaerellales</taxon>
        <taxon>Teratosphaeriaceae</taxon>
        <taxon>Friedmanniomyces</taxon>
    </lineage>
</organism>
<dbReference type="AlphaFoldDB" id="A0A4U0X158"/>
<comment type="caution">
    <text evidence="2">The sequence shown here is derived from an EMBL/GenBank/DDBJ whole genome shotgun (WGS) entry which is preliminary data.</text>
</comment>
<accession>A0A4U0X158</accession>
<dbReference type="EMBL" id="NAJQ01000454">
    <property type="protein sequence ID" value="TKA69327.1"/>
    <property type="molecule type" value="Genomic_DNA"/>
</dbReference>
<feature type="compositionally biased region" description="Gly residues" evidence="1">
    <location>
        <begin position="30"/>
        <end position="45"/>
    </location>
</feature>
<reference evidence="2 3" key="1">
    <citation type="submission" date="2017-03" db="EMBL/GenBank/DDBJ databases">
        <title>Genomes of endolithic fungi from Antarctica.</title>
        <authorList>
            <person name="Coleine C."/>
            <person name="Masonjones S."/>
            <person name="Stajich J.E."/>
        </authorList>
    </citation>
    <scope>NUCLEOTIDE SEQUENCE [LARGE SCALE GENOMIC DNA]</scope>
    <source>
        <strain evidence="2 3">CCFEE 5184</strain>
    </source>
</reference>